<evidence type="ECO:0000256" key="1">
    <source>
        <dbReference type="ARBA" id="ARBA00004651"/>
    </source>
</evidence>
<comment type="similarity">
    <text evidence="2">Belongs to the sodium:galactoside symporter (TC 2.A.2) family.</text>
</comment>
<feature type="transmembrane region" description="Helical" evidence="8">
    <location>
        <begin position="155"/>
        <end position="172"/>
    </location>
</feature>
<feature type="transmembrane region" description="Helical" evidence="8">
    <location>
        <begin position="49"/>
        <end position="66"/>
    </location>
</feature>
<feature type="transmembrane region" description="Helical" evidence="8">
    <location>
        <begin position="87"/>
        <end position="105"/>
    </location>
</feature>
<dbReference type="GO" id="GO:0005886">
    <property type="term" value="C:plasma membrane"/>
    <property type="evidence" value="ECO:0007669"/>
    <property type="project" value="UniProtKB-SubCell"/>
</dbReference>
<evidence type="ECO:0000256" key="6">
    <source>
        <dbReference type="ARBA" id="ARBA00022989"/>
    </source>
</evidence>
<comment type="subcellular location">
    <subcellularLocation>
        <location evidence="1">Cell membrane</location>
        <topology evidence="1">Multi-pass membrane protein</topology>
    </subcellularLocation>
</comment>
<feature type="transmembrane region" description="Helical" evidence="8">
    <location>
        <begin position="12"/>
        <end position="37"/>
    </location>
</feature>
<keyword evidence="7 8" id="KW-0472">Membrane</keyword>
<dbReference type="Proteomes" id="UP000028702">
    <property type="component" value="Unassembled WGS sequence"/>
</dbReference>
<keyword evidence="4" id="KW-1003">Cell membrane</keyword>
<feature type="transmembrane region" description="Helical" evidence="8">
    <location>
        <begin position="111"/>
        <end position="134"/>
    </location>
</feature>
<evidence type="ECO:0000256" key="3">
    <source>
        <dbReference type="ARBA" id="ARBA00022448"/>
    </source>
</evidence>
<dbReference type="InterPro" id="IPR018043">
    <property type="entry name" value="Na/Gal_symport_CS"/>
</dbReference>
<evidence type="ECO:0000256" key="8">
    <source>
        <dbReference type="SAM" id="Phobius"/>
    </source>
</evidence>
<dbReference type="Pfam" id="PF13347">
    <property type="entry name" value="MFS_2"/>
    <property type="match status" value="1"/>
</dbReference>
<dbReference type="PANTHER" id="PTHR11328">
    <property type="entry name" value="MAJOR FACILITATOR SUPERFAMILY DOMAIN-CONTAINING PROTEIN"/>
    <property type="match status" value="1"/>
</dbReference>
<reference evidence="9 10" key="1">
    <citation type="submission" date="2014-07" db="EMBL/GenBank/DDBJ databases">
        <title>Tepidicaulis marinum gen. nov., sp. nov., a novel marine bacterium denitrifying nitrate to nitrous oxide strictly under microaerobic conditions.</title>
        <authorList>
            <person name="Takeuchi M."/>
            <person name="Yamagishi T."/>
            <person name="Kamagata Y."/>
            <person name="Oshima K."/>
            <person name="Hattori M."/>
            <person name="Katayama T."/>
            <person name="Hanada S."/>
            <person name="Tamaki H."/>
            <person name="Marumo K."/>
            <person name="Maeda H."/>
            <person name="Nedachi M."/>
            <person name="Iwasaki W."/>
            <person name="Suwa Y."/>
            <person name="Sakata S."/>
        </authorList>
    </citation>
    <scope>NUCLEOTIDE SEQUENCE [LARGE SCALE GENOMIC DNA]</scope>
    <source>
        <strain evidence="9 10">MA2</strain>
    </source>
</reference>
<organism evidence="9 10">
    <name type="scientific">Tepidicaulis marinus</name>
    <dbReference type="NCBI Taxonomy" id="1333998"/>
    <lineage>
        <taxon>Bacteria</taxon>
        <taxon>Pseudomonadati</taxon>
        <taxon>Pseudomonadota</taxon>
        <taxon>Alphaproteobacteria</taxon>
        <taxon>Hyphomicrobiales</taxon>
        <taxon>Parvibaculaceae</taxon>
        <taxon>Tepidicaulis</taxon>
    </lineage>
</organism>
<dbReference type="GO" id="GO:0015293">
    <property type="term" value="F:symporter activity"/>
    <property type="evidence" value="ECO:0007669"/>
    <property type="project" value="InterPro"/>
</dbReference>
<dbReference type="EMBL" id="BBIO01000007">
    <property type="protein sequence ID" value="GAK45217.1"/>
    <property type="molecule type" value="Genomic_DNA"/>
</dbReference>
<protein>
    <submittedName>
        <fullName evidence="9">Major facilitator transporter</fullName>
    </submittedName>
</protein>
<evidence type="ECO:0000313" key="9">
    <source>
        <dbReference type="EMBL" id="GAK45217.1"/>
    </source>
</evidence>
<dbReference type="PROSITE" id="PS00872">
    <property type="entry name" value="NA_GALACTOSIDE_SYMP"/>
    <property type="match status" value="1"/>
</dbReference>
<accession>A0A081BAZ9</accession>
<proteinExistence type="inferred from homology"/>
<keyword evidence="3" id="KW-0813">Transport</keyword>
<evidence type="ECO:0000256" key="7">
    <source>
        <dbReference type="ARBA" id="ARBA00023136"/>
    </source>
</evidence>
<dbReference type="GO" id="GO:0008643">
    <property type="term" value="P:carbohydrate transport"/>
    <property type="evidence" value="ECO:0007669"/>
    <property type="project" value="InterPro"/>
</dbReference>
<dbReference type="InterPro" id="IPR036259">
    <property type="entry name" value="MFS_trans_sf"/>
</dbReference>
<comment type="caution">
    <text evidence="9">The sequence shown here is derived from an EMBL/GenBank/DDBJ whole genome shotgun (WGS) entry which is preliminary data.</text>
</comment>
<evidence type="ECO:0000313" key="10">
    <source>
        <dbReference type="Proteomes" id="UP000028702"/>
    </source>
</evidence>
<dbReference type="SUPFAM" id="SSF103473">
    <property type="entry name" value="MFS general substrate transporter"/>
    <property type="match status" value="1"/>
</dbReference>
<evidence type="ECO:0000256" key="2">
    <source>
        <dbReference type="ARBA" id="ARBA00009617"/>
    </source>
</evidence>
<feature type="transmembrane region" description="Helical" evidence="8">
    <location>
        <begin position="425"/>
        <end position="452"/>
    </location>
</feature>
<dbReference type="Gene3D" id="1.20.1250.20">
    <property type="entry name" value="MFS general substrate transporter like domains"/>
    <property type="match status" value="1"/>
</dbReference>
<dbReference type="PANTHER" id="PTHR11328:SF24">
    <property type="entry name" value="MAJOR FACILITATOR SUPERFAMILY (MFS) PROFILE DOMAIN-CONTAINING PROTEIN"/>
    <property type="match status" value="1"/>
</dbReference>
<gene>
    <name evidence="9" type="ORF">M2A_1716</name>
</gene>
<dbReference type="STRING" id="1333998.M2A_1716"/>
<dbReference type="InterPro" id="IPR039672">
    <property type="entry name" value="MFS_2"/>
</dbReference>
<feature type="transmembrane region" description="Helical" evidence="8">
    <location>
        <begin position="192"/>
        <end position="211"/>
    </location>
</feature>
<feature type="transmembrane region" description="Helical" evidence="8">
    <location>
        <begin position="281"/>
        <end position="299"/>
    </location>
</feature>
<feature type="transmembrane region" description="Helical" evidence="8">
    <location>
        <begin position="395"/>
        <end position="413"/>
    </location>
</feature>
<keyword evidence="10" id="KW-1185">Reference proteome</keyword>
<sequence>MPERSAPAGEISLARLAAYGQMVVPLAVVGLPLAIYIPPFYGGTLGLDLALIGTLLMLARFSDVVTDPLIGRLSDLTRTRWGRRRPWILAGLPVMVISAYMLFLPPEGAGALYLLGAIVALYFGFTLIVIPYGAWGAELVGGYEERNKVTGSREIFLVAGILLALLVPVLATEAVETSGTGQAVTREAMASLGWLTVILVPLCGFVLLAFVGEPPARLDVPGAAKTAGPAEMLRQIRPLLKNGPFRIVLLSSVCGALAGSVNASVAILFYDHVAGIGEEGLVLILVLFTAALAGTPLWVRLGARLGKHKAIALAGLINMGAFAIIPFIIYGLKPLDAEYVLPAMFAVTIVRGATMSASGVLGMSILADVADLDTLKTGEQRTGFLFSFLGMVRKIFEAAGVGIALPIVSWFGFNPGLEENSQAALFSLLAMYCLLPLLLWLASIAIIWRYPISPARQERLRRALRLKEARRALHSAAS</sequence>
<keyword evidence="5 8" id="KW-0812">Transmembrane</keyword>
<dbReference type="eggNOG" id="COG2211">
    <property type="taxonomic scope" value="Bacteria"/>
</dbReference>
<feature type="transmembrane region" description="Helical" evidence="8">
    <location>
        <begin position="344"/>
        <end position="367"/>
    </location>
</feature>
<evidence type="ECO:0000256" key="4">
    <source>
        <dbReference type="ARBA" id="ARBA00022475"/>
    </source>
</evidence>
<evidence type="ECO:0000256" key="5">
    <source>
        <dbReference type="ARBA" id="ARBA00022692"/>
    </source>
</evidence>
<dbReference type="AlphaFoldDB" id="A0A081BAZ9"/>
<feature type="transmembrane region" description="Helical" evidence="8">
    <location>
        <begin position="311"/>
        <end position="332"/>
    </location>
</feature>
<name>A0A081BAZ9_9HYPH</name>
<dbReference type="GO" id="GO:0006814">
    <property type="term" value="P:sodium ion transport"/>
    <property type="evidence" value="ECO:0007669"/>
    <property type="project" value="InterPro"/>
</dbReference>
<keyword evidence="6 8" id="KW-1133">Transmembrane helix</keyword>
<dbReference type="RefSeq" id="WP_045445769.1">
    <property type="nucleotide sequence ID" value="NZ_BBIO01000007.1"/>
</dbReference>
<feature type="transmembrane region" description="Helical" evidence="8">
    <location>
        <begin position="247"/>
        <end position="269"/>
    </location>
</feature>